<protein>
    <submittedName>
        <fullName evidence="1">Uncharacterized protein</fullName>
    </submittedName>
</protein>
<dbReference type="Proteomes" id="UP000245802">
    <property type="component" value="Chromosome"/>
</dbReference>
<reference evidence="1 2" key="1">
    <citation type="submission" date="2018-01" db="EMBL/GenBank/DDBJ databases">
        <title>G. obscuriglobus.</title>
        <authorList>
            <person name="Franke J."/>
            <person name="Blomberg W."/>
            <person name="Selmecki A."/>
        </authorList>
    </citation>
    <scope>NUCLEOTIDE SEQUENCE [LARGE SCALE GENOMIC DNA]</scope>
    <source>
        <strain evidence="1 2">DSM 5831</strain>
    </source>
</reference>
<organism evidence="1 2">
    <name type="scientific">Gemmata obscuriglobus</name>
    <dbReference type="NCBI Taxonomy" id="114"/>
    <lineage>
        <taxon>Bacteria</taxon>
        <taxon>Pseudomonadati</taxon>
        <taxon>Planctomycetota</taxon>
        <taxon>Planctomycetia</taxon>
        <taxon>Gemmatales</taxon>
        <taxon>Gemmataceae</taxon>
        <taxon>Gemmata</taxon>
    </lineage>
</organism>
<proteinExistence type="predicted"/>
<evidence type="ECO:0000313" key="2">
    <source>
        <dbReference type="Proteomes" id="UP000245802"/>
    </source>
</evidence>
<keyword evidence="2" id="KW-1185">Reference proteome</keyword>
<dbReference type="KEGG" id="gog:C1280_13195"/>
<evidence type="ECO:0000313" key="1">
    <source>
        <dbReference type="EMBL" id="AWM37857.1"/>
    </source>
</evidence>
<gene>
    <name evidence="1" type="ORF">C1280_13195</name>
</gene>
<dbReference type="EMBL" id="CP025958">
    <property type="protein sequence ID" value="AWM37857.1"/>
    <property type="molecule type" value="Genomic_DNA"/>
</dbReference>
<dbReference type="AlphaFoldDB" id="A0A2Z3H2B4"/>
<name>A0A2Z3H2B4_9BACT</name>
<dbReference type="RefSeq" id="WP_010052241.1">
    <property type="nucleotide sequence ID" value="NZ_CP025958.1"/>
</dbReference>
<sequence length="75" mass="8491">MAKTKTKTATDLVNVQLPYLTHRVIRERAKQLMANVKIVTTAMARGFEQLSLEEQTKLIDEARTKLIQAESAKGY</sequence>
<accession>A0A2Z3H2B4</accession>